<dbReference type="EMBL" id="JBHSLV010000019">
    <property type="protein sequence ID" value="MFC5393071.1"/>
    <property type="molecule type" value="Genomic_DNA"/>
</dbReference>
<dbReference type="RefSeq" id="WP_377007991.1">
    <property type="nucleotide sequence ID" value="NZ_JBHSLV010000019.1"/>
</dbReference>
<sequence length="172" mass="19298">MDAVKVGQLTNADIYWGDNLCVGRFASFERPKIEYEKVKHASLGMVAEFDGPGRQLKALTGKCEVQFLDLDLLPEAYDPTKGIAITMDAPVDIYGSGGIDIARGYRLTWHLTIMFGTTGSGAHKLSNDFKGEWEYSCLRFVEKASNRQVPLREIDIMAQINRVNGRDVWSKY</sequence>
<dbReference type="Pfam" id="PF04985">
    <property type="entry name" value="Phage_tube"/>
    <property type="match status" value="1"/>
</dbReference>
<dbReference type="InterPro" id="IPR006498">
    <property type="entry name" value="Tail_tube"/>
</dbReference>
<proteinExistence type="predicted"/>
<keyword evidence="2" id="KW-1185">Reference proteome</keyword>
<accession>A0ABW0H7P8</accession>
<name>A0ABW0H7P8_9HYPH</name>
<dbReference type="Proteomes" id="UP001596104">
    <property type="component" value="Unassembled WGS sequence"/>
</dbReference>
<evidence type="ECO:0000313" key="2">
    <source>
        <dbReference type="Proteomes" id="UP001596104"/>
    </source>
</evidence>
<gene>
    <name evidence="1" type="ORF">ACFPPC_10550</name>
</gene>
<organism evidence="1 2">
    <name type="scientific">Bosea vestrisii</name>
    <dbReference type="NCBI Taxonomy" id="151416"/>
    <lineage>
        <taxon>Bacteria</taxon>
        <taxon>Pseudomonadati</taxon>
        <taxon>Pseudomonadota</taxon>
        <taxon>Alphaproteobacteria</taxon>
        <taxon>Hyphomicrobiales</taxon>
        <taxon>Boseaceae</taxon>
        <taxon>Bosea</taxon>
    </lineage>
</organism>
<reference evidence="2" key="1">
    <citation type="journal article" date="2019" name="Int. J. Syst. Evol. Microbiol.">
        <title>The Global Catalogue of Microorganisms (GCM) 10K type strain sequencing project: providing services to taxonomists for standard genome sequencing and annotation.</title>
        <authorList>
            <consortium name="The Broad Institute Genomics Platform"/>
            <consortium name="The Broad Institute Genome Sequencing Center for Infectious Disease"/>
            <person name="Wu L."/>
            <person name="Ma J."/>
        </authorList>
    </citation>
    <scope>NUCLEOTIDE SEQUENCE [LARGE SCALE GENOMIC DNA]</scope>
    <source>
        <strain evidence="2">CGMCC 1.16326</strain>
    </source>
</reference>
<comment type="caution">
    <text evidence="1">The sequence shown here is derived from an EMBL/GenBank/DDBJ whole genome shotgun (WGS) entry which is preliminary data.</text>
</comment>
<protein>
    <submittedName>
        <fullName evidence="1">Phage major tail tube protein</fullName>
    </submittedName>
</protein>
<evidence type="ECO:0000313" key="1">
    <source>
        <dbReference type="EMBL" id="MFC5393071.1"/>
    </source>
</evidence>